<evidence type="ECO:0000313" key="6">
    <source>
        <dbReference type="EMBL" id="ADO75778.1"/>
    </source>
</evidence>
<evidence type="ECO:0000259" key="4">
    <source>
        <dbReference type="Pfam" id="PF00149"/>
    </source>
</evidence>
<dbReference type="CDD" id="cd00845">
    <property type="entry name" value="MPP_UshA_N_like"/>
    <property type="match status" value="1"/>
</dbReference>
<evidence type="ECO:0000256" key="2">
    <source>
        <dbReference type="RuleBase" id="RU362119"/>
    </source>
</evidence>
<dbReference type="Gene3D" id="3.60.21.10">
    <property type="match status" value="1"/>
</dbReference>
<dbReference type="AlphaFoldDB" id="E3FRK1"/>
<dbReference type="PANTHER" id="PTHR11575">
    <property type="entry name" value="5'-NUCLEOTIDASE-RELATED"/>
    <property type="match status" value="1"/>
</dbReference>
<sequence length="573" mass="61357">MSSAPKAAEPIQLTLVGTNDLHGWIHPNPFSLSDGTLAEEGGLAVFAGYLAILRAANPDGVLLLDGGDLFQGALASNLGEGAAVIDAYNQLGYHAAAIGNHDFDYGPVGPAQAASRPEMDPLGALKARMAQAHFPLLSANLYDAATGQRPEWLRGDGTLLLTMKGVKVGIVGLSTPRTPETTNRLNVAGLRFGELLPETLAAASRLRTRGAELVIAVAHIGGQCRAWDHPRDLSSCAPGEELTDLLQALPPGTLDAVVAGHTHQPMGHFIQGTPVIESRENGRFFGTIELFVDPRTHKVLEDRTVIQPLIPVCARVDETTRQCAQRSLQEQPTVKLVQATFLGQPVEKDATIEQLLAPALARADAERKRLLGLSVPQVLGRHFTEESSLGSFLTDSLRELMHADVALLNAGSMRADLQAGALTYGGVYEMLPFDNTLATLTLTGEQLWRLLEHVYGTARQGVYQISGVQVELARCPGPGRLKRISLPDGRPVRPERTYRVVMPDFLARGGNGLGPLLATFPKDAIDLGLGQELGLRDALIAFWQKAQRPLAAPPPGRMRFVGEGKCQPVSGTP</sequence>
<dbReference type="Proteomes" id="UP000001351">
    <property type="component" value="Chromosome"/>
</dbReference>
<dbReference type="InterPro" id="IPR008334">
    <property type="entry name" value="5'-Nucleotdase_C"/>
</dbReference>
<dbReference type="PANTHER" id="PTHR11575:SF24">
    <property type="entry name" value="5'-NUCLEOTIDASE"/>
    <property type="match status" value="1"/>
</dbReference>
<feature type="domain" description="Calcineurin-like phosphoesterase" evidence="4">
    <location>
        <begin position="15"/>
        <end position="265"/>
    </location>
</feature>
<dbReference type="GO" id="GO:0000166">
    <property type="term" value="F:nucleotide binding"/>
    <property type="evidence" value="ECO:0007669"/>
    <property type="project" value="UniProtKB-KW"/>
</dbReference>
<dbReference type="STRING" id="378806.STAUR_8023"/>
<keyword evidence="7" id="KW-1185">Reference proteome</keyword>
<keyword evidence="2" id="KW-0378">Hydrolase</keyword>
<dbReference type="InterPro" id="IPR006179">
    <property type="entry name" value="5_nucleotidase/apyrase"/>
</dbReference>
<dbReference type="eggNOG" id="COG0737">
    <property type="taxonomic scope" value="Bacteria"/>
</dbReference>
<protein>
    <submittedName>
        <fullName evidence="6">5`-nucleotidase family protein</fullName>
    </submittedName>
</protein>
<keyword evidence="1" id="KW-0732">Signal</keyword>
<evidence type="ECO:0000313" key="7">
    <source>
        <dbReference type="Proteomes" id="UP000001351"/>
    </source>
</evidence>
<keyword evidence="2" id="KW-0547">Nucleotide-binding</keyword>
<dbReference type="SUPFAM" id="SSF56300">
    <property type="entry name" value="Metallo-dependent phosphatases"/>
    <property type="match status" value="1"/>
</dbReference>
<comment type="similarity">
    <text evidence="2">Belongs to the 5'-nucleotidase family.</text>
</comment>
<dbReference type="Gene3D" id="3.90.780.10">
    <property type="entry name" value="5'-Nucleotidase, C-terminal domain"/>
    <property type="match status" value="1"/>
</dbReference>
<dbReference type="InterPro" id="IPR029052">
    <property type="entry name" value="Metallo-depent_PP-like"/>
</dbReference>
<evidence type="ECO:0000259" key="5">
    <source>
        <dbReference type="Pfam" id="PF02872"/>
    </source>
</evidence>
<evidence type="ECO:0000256" key="3">
    <source>
        <dbReference type="SAM" id="MobiDB-lite"/>
    </source>
</evidence>
<dbReference type="InterPro" id="IPR004843">
    <property type="entry name" value="Calcineurin-like_PHP"/>
</dbReference>
<name>E3FRK1_STIAD</name>
<dbReference type="SUPFAM" id="SSF55816">
    <property type="entry name" value="5'-nucleotidase (syn. UDP-sugar hydrolase), C-terminal domain"/>
    <property type="match status" value="1"/>
</dbReference>
<proteinExistence type="inferred from homology"/>
<evidence type="ECO:0000256" key="1">
    <source>
        <dbReference type="ARBA" id="ARBA00022729"/>
    </source>
</evidence>
<reference evidence="6 7" key="1">
    <citation type="journal article" date="2011" name="Mol. Biol. Evol.">
        <title>Comparative genomic analysis of fruiting body formation in Myxococcales.</title>
        <authorList>
            <person name="Huntley S."/>
            <person name="Hamann N."/>
            <person name="Wegener-Feldbrugge S."/>
            <person name="Treuner-Lange A."/>
            <person name="Kube M."/>
            <person name="Reinhardt R."/>
            <person name="Klages S."/>
            <person name="Muller R."/>
            <person name="Ronning C.M."/>
            <person name="Nierman W.C."/>
            <person name="Sogaard-Andersen L."/>
        </authorList>
    </citation>
    <scope>NUCLEOTIDE SEQUENCE [LARGE SCALE GENOMIC DNA]</scope>
    <source>
        <strain evidence="6 7">DW4/3-1</strain>
    </source>
</reference>
<organism evidence="6 7">
    <name type="scientific">Stigmatella aurantiaca (strain DW4/3-1)</name>
    <dbReference type="NCBI Taxonomy" id="378806"/>
    <lineage>
        <taxon>Bacteria</taxon>
        <taxon>Pseudomonadati</taxon>
        <taxon>Myxococcota</taxon>
        <taxon>Myxococcia</taxon>
        <taxon>Myxococcales</taxon>
        <taxon>Cystobacterineae</taxon>
        <taxon>Archangiaceae</taxon>
        <taxon>Stigmatella</taxon>
    </lineage>
</organism>
<gene>
    <name evidence="6" type="ordered locus">STAUR_8023</name>
</gene>
<feature type="region of interest" description="Disordered" evidence="3">
    <location>
        <begin position="553"/>
        <end position="573"/>
    </location>
</feature>
<dbReference type="PRINTS" id="PR01607">
    <property type="entry name" value="APYRASEFAMLY"/>
</dbReference>
<dbReference type="EMBL" id="CP002271">
    <property type="protein sequence ID" value="ADO75778.1"/>
    <property type="molecule type" value="Genomic_DNA"/>
</dbReference>
<accession>E3FRK1</accession>
<dbReference type="Pfam" id="PF00149">
    <property type="entry name" value="Metallophos"/>
    <property type="match status" value="1"/>
</dbReference>
<dbReference type="GO" id="GO:0009166">
    <property type="term" value="P:nucleotide catabolic process"/>
    <property type="evidence" value="ECO:0007669"/>
    <property type="project" value="InterPro"/>
</dbReference>
<dbReference type="GO" id="GO:0030288">
    <property type="term" value="C:outer membrane-bounded periplasmic space"/>
    <property type="evidence" value="ECO:0007669"/>
    <property type="project" value="TreeGrafter"/>
</dbReference>
<dbReference type="HOGENOM" id="CLU_005854_7_3_7"/>
<dbReference type="GO" id="GO:0016787">
    <property type="term" value="F:hydrolase activity"/>
    <property type="evidence" value="ECO:0007669"/>
    <property type="project" value="UniProtKB-KW"/>
</dbReference>
<dbReference type="InterPro" id="IPR036907">
    <property type="entry name" value="5'-Nucleotdase_C_sf"/>
</dbReference>
<dbReference type="KEGG" id="sur:STAUR_8023"/>
<feature type="domain" description="5'-Nucleotidase C-terminal" evidence="5">
    <location>
        <begin position="383"/>
        <end position="513"/>
    </location>
</feature>
<dbReference type="RefSeq" id="WP_013378151.1">
    <property type="nucleotide sequence ID" value="NC_014623.1"/>
</dbReference>
<dbReference type="Pfam" id="PF02872">
    <property type="entry name" value="5_nucleotid_C"/>
    <property type="match status" value="1"/>
</dbReference>